<sequence>MNKSLLIAALALTAPIVQAIPPFDPSRLDAVQERGSHVMPFALEKTLHIFNKTDTGGIQQVIAKDAADSQQIGLVRSHLSQLATHFAAGDFSGPRQIHGEDMPGLNALASAAGKVSFAYRELPNGAEIEYRSEDKQLIEAVHSYFDAQLSDHARHAVPGGQQMHHGKHQP</sequence>
<feature type="chain" id="PRO_5045911804" evidence="1">
    <location>
        <begin position="20"/>
        <end position="170"/>
    </location>
</feature>
<keyword evidence="3" id="KW-1185">Reference proteome</keyword>
<proteinExistence type="predicted"/>
<gene>
    <name evidence="2" type="ORF">EBB_06150</name>
</gene>
<feature type="signal peptide" evidence="1">
    <location>
        <begin position="1"/>
        <end position="19"/>
    </location>
</feature>
<evidence type="ECO:0000313" key="3">
    <source>
        <dbReference type="Proteomes" id="UP000641152"/>
    </source>
</evidence>
<dbReference type="EMBL" id="JACXST010000001">
    <property type="protein sequence ID" value="MBD9360117.1"/>
    <property type="molecule type" value="Genomic_DNA"/>
</dbReference>
<name>A0ABR9DAJ3_9GAMM</name>
<accession>A0ABR9DAJ3</accession>
<dbReference type="RefSeq" id="WP_192392908.1">
    <property type="nucleotide sequence ID" value="NZ_CAJHIU010000001.1"/>
</dbReference>
<keyword evidence="1" id="KW-0732">Signal</keyword>
<protein>
    <submittedName>
        <fullName evidence="2">Aspartate carbamoyltransferase</fullName>
    </submittedName>
</protein>
<evidence type="ECO:0000313" key="2">
    <source>
        <dbReference type="EMBL" id="MBD9360117.1"/>
    </source>
</evidence>
<organism evidence="2 3">
    <name type="scientific">Methylomonas fluvii</name>
    <dbReference type="NCBI Taxonomy" id="1854564"/>
    <lineage>
        <taxon>Bacteria</taxon>
        <taxon>Pseudomonadati</taxon>
        <taxon>Pseudomonadota</taxon>
        <taxon>Gammaproteobacteria</taxon>
        <taxon>Methylococcales</taxon>
        <taxon>Methylococcaceae</taxon>
        <taxon>Methylomonas</taxon>
    </lineage>
</organism>
<reference evidence="2 3" key="1">
    <citation type="submission" date="2020-09" db="EMBL/GenBank/DDBJ databases">
        <title>Methylomonas albis sp. nov. and Methylomonas fluvii sp. nov.: Two cold-adapted methanotrophs from the River Elbe and an amended description of Methylovulum psychrotolerans strain Eb1.</title>
        <authorList>
            <person name="Bussmann I.K."/>
            <person name="Klings K.-W."/>
            <person name="Warnstedt J."/>
            <person name="Hoppert M."/>
            <person name="Saborowski A."/>
            <person name="Horn F."/>
            <person name="Liebner S."/>
        </authorList>
    </citation>
    <scope>NUCLEOTIDE SEQUENCE [LARGE SCALE GENOMIC DNA]</scope>
    <source>
        <strain evidence="2 3">EbB</strain>
    </source>
</reference>
<evidence type="ECO:0000256" key="1">
    <source>
        <dbReference type="SAM" id="SignalP"/>
    </source>
</evidence>
<dbReference type="Proteomes" id="UP000641152">
    <property type="component" value="Unassembled WGS sequence"/>
</dbReference>
<comment type="caution">
    <text evidence="2">The sequence shown here is derived from an EMBL/GenBank/DDBJ whole genome shotgun (WGS) entry which is preliminary data.</text>
</comment>